<protein>
    <recommendedName>
        <fullName evidence="4">Glycosyltransferase RgtA/B/C/D-like domain-containing protein</fullName>
    </recommendedName>
</protein>
<keyword evidence="1" id="KW-0472">Membrane</keyword>
<dbReference type="Proteomes" id="UP000566071">
    <property type="component" value="Unassembled WGS sequence"/>
</dbReference>
<evidence type="ECO:0000256" key="1">
    <source>
        <dbReference type="SAM" id="Phobius"/>
    </source>
</evidence>
<evidence type="ECO:0000313" key="3">
    <source>
        <dbReference type="Proteomes" id="UP000566071"/>
    </source>
</evidence>
<feature type="transmembrane region" description="Helical" evidence="1">
    <location>
        <begin position="111"/>
        <end position="132"/>
    </location>
</feature>
<comment type="caution">
    <text evidence="2">The sequence shown here is derived from an EMBL/GenBank/DDBJ whole genome shotgun (WGS) entry which is preliminary data.</text>
</comment>
<keyword evidence="1" id="KW-0812">Transmembrane</keyword>
<proteinExistence type="predicted"/>
<feature type="transmembrane region" description="Helical" evidence="1">
    <location>
        <begin position="304"/>
        <end position="323"/>
    </location>
</feature>
<feature type="transmembrane region" description="Helical" evidence="1">
    <location>
        <begin position="335"/>
        <end position="353"/>
    </location>
</feature>
<organism evidence="2 3">
    <name type="scientific">Mucilaginibacter humi</name>
    <dbReference type="NCBI Taxonomy" id="2732510"/>
    <lineage>
        <taxon>Bacteria</taxon>
        <taxon>Pseudomonadati</taxon>
        <taxon>Bacteroidota</taxon>
        <taxon>Sphingobacteriia</taxon>
        <taxon>Sphingobacteriales</taxon>
        <taxon>Sphingobacteriaceae</taxon>
        <taxon>Mucilaginibacter</taxon>
    </lineage>
</organism>
<accession>A0ABX1W360</accession>
<evidence type="ECO:0008006" key="4">
    <source>
        <dbReference type="Google" id="ProtNLM"/>
    </source>
</evidence>
<keyword evidence="3" id="KW-1185">Reference proteome</keyword>
<keyword evidence="1" id="KW-1133">Transmembrane helix</keyword>
<feature type="transmembrane region" description="Helical" evidence="1">
    <location>
        <begin position="210"/>
        <end position="228"/>
    </location>
</feature>
<dbReference type="EMBL" id="JABFCR010000061">
    <property type="protein sequence ID" value="NNU34661.1"/>
    <property type="molecule type" value="Genomic_DNA"/>
</dbReference>
<reference evidence="2 3" key="1">
    <citation type="submission" date="2020-05" db="EMBL/GenBank/DDBJ databases">
        <authorList>
            <person name="Khan S.A."/>
            <person name="Jeon C.O."/>
            <person name="Chun B.H."/>
        </authorList>
    </citation>
    <scope>NUCLEOTIDE SEQUENCE [LARGE SCALE GENOMIC DNA]</scope>
    <source>
        <strain evidence="2 3">S1162</strain>
    </source>
</reference>
<dbReference type="RefSeq" id="WP_175270336.1">
    <property type="nucleotide sequence ID" value="NZ_JABFCR010000061.1"/>
</dbReference>
<feature type="transmembrane region" description="Helical" evidence="1">
    <location>
        <begin position="12"/>
        <end position="33"/>
    </location>
</feature>
<sequence length="504" mass="56930">MTKYTAYLKHIDTLIAAIIGFIVIHIFTSYSGVGISPDSIMYASTANSIQAHWSLITFNGTPLTFFPVFYPFFLGVMQFITGVDAFIAGSVINSCLFAAVIFVTGWMMERFITHAGIYKILVLAAIILSPALIEIYSFLWSETLFILEVMLFILAYHHYMRLHSTFSLLMVVIITAVACITRYAGITLIGAGGLMLLLDDQLTIRRKIKHVLILGFGSISLLAGNLFLNSLNTGLSTGKRLPSITSFSENLHYAGTVFCDWASFHESADSYATAIAALTLIALIAILGWKAFTGRINSYENIVIAYALVYGLFIILLATFSRFERLNSRLLSPMFIPLLISYTSWVPDVFVTIKKRAKYVLAGVAILLMLAFEYASAQSLYQRYDDELDYGVPGYSDDSWNTSPFVQFLRSHKHIFKPGVPVVSNADEAVYFFTGMHSTPVPHRYFKQDVDKFYQRKHYYYIWFKTLDNVELINIHDIEKEHQLKHLYDLKDGAIFEYNGDGLK</sequence>
<feature type="transmembrane region" description="Helical" evidence="1">
    <location>
        <begin position="360"/>
        <end position="377"/>
    </location>
</feature>
<feature type="transmembrane region" description="Helical" evidence="1">
    <location>
        <begin position="271"/>
        <end position="292"/>
    </location>
</feature>
<feature type="transmembrane region" description="Helical" evidence="1">
    <location>
        <begin position="139"/>
        <end position="159"/>
    </location>
</feature>
<feature type="transmembrane region" description="Helical" evidence="1">
    <location>
        <begin position="53"/>
        <end position="73"/>
    </location>
</feature>
<name>A0ABX1W360_9SPHI</name>
<feature type="transmembrane region" description="Helical" evidence="1">
    <location>
        <begin position="165"/>
        <end position="198"/>
    </location>
</feature>
<feature type="transmembrane region" description="Helical" evidence="1">
    <location>
        <begin position="85"/>
        <end position="105"/>
    </location>
</feature>
<evidence type="ECO:0000313" key="2">
    <source>
        <dbReference type="EMBL" id="NNU34661.1"/>
    </source>
</evidence>
<gene>
    <name evidence="2" type="ORF">HK413_12365</name>
</gene>